<evidence type="ECO:0008006" key="3">
    <source>
        <dbReference type="Google" id="ProtNLM"/>
    </source>
</evidence>
<sequence>MVFDSLRFLRDHFSDMTRFRHTMRLYGFDDLPADTARKWGRRGHVPANWVIRALCVLEIEKGRPVPLAKYLETAQ</sequence>
<evidence type="ECO:0000313" key="2">
    <source>
        <dbReference type="Proteomes" id="UP000236536"/>
    </source>
</evidence>
<protein>
    <recommendedName>
        <fullName evidence="3">Transposase</fullName>
    </recommendedName>
</protein>
<evidence type="ECO:0000313" key="1">
    <source>
        <dbReference type="EMBL" id="AUQ95997.1"/>
    </source>
</evidence>
<gene>
    <name evidence="1" type="ORF">PhaeoP66_03255</name>
</gene>
<reference evidence="1 2" key="1">
    <citation type="journal article" date="2017" name="Genome Biol. Evol.">
        <title>Trajectories and Drivers of Genome Evolution in Surface-Associated Marine Phaeobacter.</title>
        <authorList>
            <person name="Freese H.M."/>
            <person name="Sikorski J."/>
            <person name="Bunk B."/>
            <person name="Scheuner C."/>
            <person name="Meier-Kolthoff J.P."/>
            <person name="Sproer C."/>
            <person name="Gram L."/>
            <person name="Overmann J."/>
        </authorList>
    </citation>
    <scope>NUCLEOTIDE SEQUENCE [LARGE SCALE GENOMIC DNA]</scope>
    <source>
        <strain evidence="1 2">P66</strain>
    </source>
</reference>
<proteinExistence type="predicted"/>
<accession>A0ABN5GRQ9</accession>
<name>A0ABN5GRQ9_9RHOB</name>
<dbReference type="EMBL" id="CP010705">
    <property type="protein sequence ID" value="AUQ95997.1"/>
    <property type="molecule type" value="Genomic_DNA"/>
</dbReference>
<organism evidence="1 2">
    <name type="scientific">Phaeobacter inhibens</name>
    <dbReference type="NCBI Taxonomy" id="221822"/>
    <lineage>
        <taxon>Bacteria</taxon>
        <taxon>Pseudomonadati</taxon>
        <taxon>Pseudomonadota</taxon>
        <taxon>Alphaproteobacteria</taxon>
        <taxon>Rhodobacterales</taxon>
        <taxon>Roseobacteraceae</taxon>
        <taxon>Phaeobacter</taxon>
    </lineage>
</organism>
<keyword evidence="2" id="KW-1185">Reference proteome</keyword>
<dbReference type="Proteomes" id="UP000236536">
    <property type="component" value="Chromosome"/>
</dbReference>
<reference evidence="1 2" key="2">
    <citation type="journal article" date="2017" name="Int. J. Syst. Evol. Microbiol.">
        <title>Adaptation of Surface-Associated Bacteria to the Open Ocean: A Genomically Distinct Subpopulation of Phaeobacter gallaeciensis Colonizes Pacific Mesozooplankton.</title>
        <authorList>
            <person name="Freese H.M."/>
            <person name="Methner A."/>
            <person name="Overmann J."/>
        </authorList>
    </citation>
    <scope>NUCLEOTIDE SEQUENCE [LARGE SCALE GENOMIC DNA]</scope>
    <source>
        <strain evidence="1 2">P66</strain>
    </source>
</reference>